<reference evidence="1 2" key="1">
    <citation type="submission" date="2016-10" db="EMBL/GenBank/DDBJ databases">
        <authorList>
            <person name="de Groot N.N."/>
        </authorList>
    </citation>
    <scope>NUCLEOTIDE SEQUENCE [LARGE SCALE GENOMIC DNA]</scope>
    <source>
        <strain evidence="1 2">A-4</strain>
    </source>
</reference>
<organism evidence="1 2">
    <name type="scientific">Streptococcus henryi</name>
    <dbReference type="NCBI Taxonomy" id="439219"/>
    <lineage>
        <taxon>Bacteria</taxon>
        <taxon>Bacillati</taxon>
        <taxon>Bacillota</taxon>
        <taxon>Bacilli</taxon>
        <taxon>Lactobacillales</taxon>
        <taxon>Streptococcaceae</taxon>
        <taxon>Streptococcus</taxon>
    </lineage>
</organism>
<dbReference type="AlphaFoldDB" id="A0A1G6CFN2"/>
<dbReference type="STRING" id="439219.SAMN02910293_01562"/>
<dbReference type="RefSeq" id="WP_074486269.1">
    <property type="nucleotide sequence ID" value="NZ_FMXP01000021.1"/>
</dbReference>
<sequence length="218" mass="25577">MNNDSETIVKKIIELIKPNNISDSKTKKYLDFENLFYSNIYLQNIPDGLKSYYNLDYNVKKEFTPEESKKFLTECNKQYFLYIGVSSFGDIIEVAKTHVKIPITRKTYQGDWQRLSTAGKLDKEYTRYVFNKTILEEDSGNLFDVDSKKSNQLFDKILINCEKYYEKAIFIPLIIEDKRDESASEIESEIERYLGEKIVKNFAESNNIGFIRSNSHNN</sequence>
<evidence type="ECO:0000313" key="1">
    <source>
        <dbReference type="EMBL" id="SDB31532.1"/>
    </source>
</evidence>
<accession>A0A1G6CFN2</accession>
<evidence type="ECO:0000313" key="2">
    <source>
        <dbReference type="Proteomes" id="UP000182508"/>
    </source>
</evidence>
<gene>
    <name evidence="1" type="ORF">SAMN02910293_01562</name>
</gene>
<keyword evidence="2" id="KW-1185">Reference proteome</keyword>
<protein>
    <submittedName>
        <fullName evidence="1">Uncharacterized protein</fullName>
    </submittedName>
</protein>
<name>A0A1G6CFN2_9STRE</name>
<dbReference type="EMBL" id="FMXP01000021">
    <property type="protein sequence ID" value="SDB31532.1"/>
    <property type="molecule type" value="Genomic_DNA"/>
</dbReference>
<proteinExistence type="predicted"/>
<dbReference type="Proteomes" id="UP000182508">
    <property type="component" value="Unassembled WGS sequence"/>
</dbReference>